<gene>
    <name evidence="2" type="ORF">ACFODO_14490</name>
    <name evidence="3" type="ORF">C9E89_021760</name>
</gene>
<evidence type="ECO:0000313" key="5">
    <source>
        <dbReference type="Proteomes" id="UP001595455"/>
    </source>
</evidence>
<dbReference type="AlphaFoldDB" id="A0A371YJ08"/>
<dbReference type="Proteomes" id="UP000240957">
    <property type="component" value="Unassembled WGS sequence"/>
</dbReference>
<comment type="caution">
    <text evidence="3">The sequence shown here is derived from an EMBL/GenBank/DDBJ whole genome shotgun (WGS) entry which is preliminary data.</text>
</comment>
<name>A0A371YJ08_9GAMM</name>
<keyword evidence="5" id="KW-1185">Reference proteome</keyword>
<reference evidence="2" key="1">
    <citation type="journal article" date="2014" name="Int. J. Syst. Evol. Microbiol.">
        <title>Complete genome of a new Firmicutes species belonging to the dominant human colonic microbiota ('Ruminococcus bicirculans') reveals two chromosomes and a selective capacity to utilize plant glucans.</title>
        <authorList>
            <consortium name="NISC Comparative Sequencing Program"/>
            <person name="Wegmann U."/>
            <person name="Louis P."/>
            <person name="Goesmann A."/>
            <person name="Henrissat B."/>
            <person name="Duncan S.H."/>
            <person name="Flint H.J."/>
        </authorList>
    </citation>
    <scope>NUCLEOTIDE SEQUENCE</scope>
    <source>
        <strain evidence="2">KCTC 62575</strain>
    </source>
</reference>
<dbReference type="OrthoDB" id="6713482at2"/>
<proteinExistence type="predicted"/>
<dbReference type="EMBL" id="JBHRSF010000069">
    <property type="protein sequence ID" value="MFC2996447.1"/>
    <property type="molecule type" value="Genomic_DNA"/>
</dbReference>
<evidence type="ECO:0000313" key="4">
    <source>
        <dbReference type="Proteomes" id="UP000240957"/>
    </source>
</evidence>
<keyword evidence="1" id="KW-1133">Transmembrane helix</keyword>
<keyword evidence="1" id="KW-0472">Membrane</keyword>
<dbReference type="Proteomes" id="UP001595455">
    <property type="component" value="Unassembled WGS sequence"/>
</dbReference>
<reference evidence="2" key="4">
    <citation type="submission" date="2024-09" db="EMBL/GenBank/DDBJ databases">
        <authorList>
            <person name="Sun Q."/>
            <person name="Mori K."/>
        </authorList>
    </citation>
    <scope>NUCLEOTIDE SEQUENCE</scope>
    <source>
        <strain evidence="2">KCTC 62575</strain>
    </source>
</reference>
<accession>A0A371YJ08</accession>
<evidence type="ECO:0000313" key="3">
    <source>
        <dbReference type="EMBL" id="RFC81453.1"/>
    </source>
</evidence>
<feature type="transmembrane region" description="Helical" evidence="1">
    <location>
        <begin position="51"/>
        <end position="72"/>
    </location>
</feature>
<dbReference type="EMBL" id="PYIX02000098">
    <property type="protein sequence ID" value="RFC81453.1"/>
    <property type="molecule type" value="Genomic_DNA"/>
</dbReference>
<feature type="transmembrane region" description="Helical" evidence="1">
    <location>
        <begin position="12"/>
        <end position="31"/>
    </location>
</feature>
<keyword evidence="1" id="KW-0812">Transmembrane</keyword>
<evidence type="ECO:0000313" key="2">
    <source>
        <dbReference type="EMBL" id="MFC2996447.1"/>
    </source>
</evidence>
<sequence>MSNKELENRILKVGMWIFTFFFWYLVIAFFLKSDYPIYNQPFNRKDAYEVLRDGLTLSAYFLAPAVACVLFNDWRSQHIEIKNEEVTQDIWKLVDRISVLLNFSGYALNSKDFNKNQYNIYQLIINLNTKKDLLRLSGSEIKAYHNNLNELTSLLRKLVENYVDATFANNRANDERVPEKHYKKTPELNQALQDVIKYSDEVNRIKKEITDISLKLKPLYVK</sequence>
<reference evidence="3 4" key="2">
    <citation type="submission" date="2018-08" db="EMBL/GenBank/DDBJ databases">
        <title>The draft genome of Acinetobacter sichuanensis strain WCHAc060041.</title>
        <authorList>
            <person name="Qin J."/>
            <person name="Feng Y."/>
            <person name="Zong Z."/>
        </authorList>
    </citation>
    <scope>NUCLEOTIDE SEQUENCE [LARGE SCALE GENOMIC DNA]</scope>
    <source>
        <strain evidence="3 4">WCHAc060041</strain>
    </source>
</reference>
<protein>
    <submittedName>
        <fullName evidence="3">Uncharacterized protein</fullName>
    </submittedName>
</protein>
<reference evidence="5" key="3">
    <citation type="journal article" date="2019" name="Int. J. Syst. Evol. Microbiol.">
        <title>The Global Catalogue of Microorganisms (GCM) 10K type strain sequencing project: providing services to taxonomists for standard genome sequencing and annotation.</title>
        <authorList>
            <consortium name="The Broad Institute Genomics Platform"/>
            <consortium name="The Broad Institute Genome Sequencing Center for Infectious Disease"/>
            <person name="Wu L."/>
            <person name="Ma J."/>
        </authorList>
    </citation>
    <scope>NUCLEOTIDE SEQUENCE [LARGE SCALE GENOMIC DNA]</scope>
    <source>
        <strain evidence="5">KCTC 62575</strain>
    </source>
</reference>
<evidence type="ECO:0000256" key="1">
    <source>
        <dbReference type="SAM" id="Phobius"/>
    </source>
</evidence>
<organism evidence="3 4">
    <name type="scientific">Acinetobacter sichuanensis</name>
    <dbReference type="NCBI Taxonomy" id="2136183"/>
    <lineage>
        <taxon>Bacteria</taxon>
        <taxon>Pseudomonadati</taxon>
        <taxon>Pseudomonadota</taxon>
        <taxon>Gammaproteobacteria</taxon>
        <taxon>Moraxellales</taxon>
        <taxon>Moraxellaceae</taxon>
        <taxon>Acinetobacter</taxon>
    </lineage>
</organism>
<dbReference type="RefSeq" id="WP_107010205.1">
    <property type="nucleotide sequence ID" value="NZ_JBHRSF010000069.1"/>
</dbReference>